<name>A0A9P3PM07_LYOSH</name>
<dbReference type="Proteomes" id="UP001063166">
    <property type="component" value="Unassembled WGS sequence"/>
</dbReference>
<evidence type="ECO:0000313" key="4">
    <source>
        <dbReference type="EMBL" id="GLB38375.1"/>
    </source>
</evidence>
<sequence length="312" mass="33988">MGLVLSLLSETFPPKSKFSVDSDVPDLTGRVVIVTGANTGIGKETAKVLLQHNAKVYIAARNQEKTQAAIQDLKAQTGKEALFLRVDLGDLPTIKAGAEEFLRKEKELHILFNNAGVMHPPVEEVTAQGYDLQFGTNVLGHFYLTKLLLPALLAGAKTSPDGKARVVNTSSSAHVAGSLDFNTFRDSPKRRKCSRFSLYAQSKFGNVVFANELARRYGDQGIVSTALNPGNIKSDLQRYTVQPFRGLLRSVLYCTPQGALTQLFAGTSPQGADLNGKYLVPWARIGRARATTQDPELGKQLWTWADEQVANA</sequence>
<dbReference type="InterPro" id="IPR002347">
    <property type="entry name" value="SDR_fam"/>
</dbReference>
<dbReference type="InterPro" id="IPR036291">
    <property type="entry name" value="NAD(P)-bd_dom_sf"/>
</dbReference>
<comment type="caution">
    <text evidence="4">The sequence shown here is derived from an EMBL/GenBank/DDBJ whole genome shotgun (WGS) entry which is preliminary data.</text>
</comment>
<accession>A0A9P3PM07</accession>
<dbReference type="PRINTS" id="PR00081">
    <property type="entry name" value="GDHRDH"/>
</dbReference>
<evidence type="ECO:0000256" key="2">
    <source>
        <dbReference type="ARBA" id="ARBA00022857"/>
    </source>
</evidence>
<evidence type="ECO:0000256" key="1">
    <source>
        <dbReference type="ARBA" id="ARBA00006484"/>
    </source>
</evidence>
<organism evidence="4 5">
    <name type="scientific">Lyophyllum shimeji</name>
    <name type="common">Hon-shimeji</name>
    <name type="synonym">Tricholoma shimeji</name>
    <dbReference type="NCBI Taxonomy" id="47721"/>
    <lineage>
        <taxon>Eukaryota</taxon>
        <taxon>Fungi</taxon>
        <taxon>Dikarya</taxon>
        <taxon>Basidiomycota</taxon>
        <taxon>Agaricomycotina</taxon>
        <taxon>Agaricomycetes</taxon>
        <taxon>Agaricomycetidae</taxon>
        <taxon>Agaricales</taxon>
        <taxon>Tricholomatineae</taxon>
        <taxon>Lyophyllaceae</taxon>
        <taxon>Lyophyllum</taxon>
    </lineage>
</organism>
<keyword evidence="2" id="KW-0521">NADP</keyword>
<dbReference type="EMBL" id="BRPK01000005">
    <property type="protein sequence ID" value="GLB38375.1"/>
    <property type="molecule type" value="Genomic_DNA"/>
</dbReference>
<dbReference type="SUPFAM" id="SSF51735">
    <property type="entry name" value="NAD(P)-binding Rossmann-fold domains"/>
    <property type="match status" value="1"/>
</dbReference>
<comment type="similarity">
    <text evidence="1">Belongs to the short-chain dehydrogenases/reductases (SDR) family.</text>
</comment>
<protein>
    <submittedName>
        <fullName evidence="4">NAD-P-binding protein</fullName>
    </submittedName>
</protein>
<reference evidence="4" key="1">
    <citation type="submission" date="2022-07" db="EMBL/GenBank/DDBJ databases">
        <title>The genome of Lyophyllum shimeji provides insight into the initial evolution of ectomycorrhizal fungal genome.</title>
        <authorList>
            <person name="Kobayashi Y."/>
            <person name="Shibata T."/>
            <person name="Hirakawa H."/>
            <person name="Shigenobu S."/>
            <person name="Nishiyama T."/>
            <person name="Yamada A."/>
            <person name="Hasebe M."/>
            <person name="Kawaguchi M."/>
        </authorList>
    </citation>
    <scope>NUCLEOTIDE SEQUENCE</scope>
    <source>
        <strain evidence="4">AT787</strain>
    </source>
</reference>
<keyword evidence="3" id="KW-0560">Oxidoreductase</keyword>
<evidence type="ECO:0000313" key="5">
    <source>
        <dbReference type="Proteomes" id="UP001063166"/>
    </source>
</evidence>
<gene>
    <name evidence="4" type="primary">RDH1</name>
    <name evidence="4" type="ORF">LshimejAT787_0502400</name>
</gene>
<dbReference type="Pfam" id="PF00106">
    <property type="entry name" value="adh_short"/>
    <property type="match status" value="1"/>
</dbReference>
<dbReference type="Gene3D" id="3.40.50.720">
    <property type="entry name" value="NAD(P)-binding Rossmann-like Domain"/>
    <property type="match status" value="1"/>
</dbReference>
<proteinExistence type="inferred from homology"/>
<dbReference type="PANTHER" id="PTHR24320">
    <property type="entry name" value="RETINOL DEHYDROGENASE"/>
    <property type="match status" value="1"/>
</dbReference>
<evidence type="ECO:0000256" key="3">
    <source>
        <dbReference type="ARBA" id="ARBA00023002"/>
    </source>
</evidence>
<dbReference type="PANTHER" id="PTHR24320:SF236">
    <property type="entry name" value="SHORT-CHAIN DEHYDROGENASE-RELATED"/>
    <property type="match status" value="1"/>
</dbReference>
<dbReference type="GO" id="GO:0016491">
    <property type="term" value="F:oxidoreductase activity"/>
    <property type="evidence" value="ECO:0007669"/>
    <property type="project" value="UniProtKB-KW"/>
</dbReference>
<dbReference type="OrthoDB" id="191139at2759"/>
<dbReference type="AlphaFoldDB" id="A0A9P3PM07"/>
<keyword evidence="5" id="KW-1185">Reference proteome</keyword>